<keyword evidence="2" id="KW-1185">Reference proteome</keyword>
<reference evidence="3" key="1">
    <citation type="submission" date="2022-11" db="UniProtKB">
        <authorList>
            <consortium name="WormBaseParasite"/>
        </authorList>
    </citation>
    <scope>IDENTIFICATION</scope>
</reference>
<dbReference type="AlphaFoldDB" id="A0A915EL14"/>
<accession>A0A915EL14</accession>
<organism evidence="2 3">
    <name type="scientific">Ditylenchus dipsaci</name>
    <dbReference type="NCBI Taxonomy" id="166011"/>
    <lineage>
        <taxon>Eukaryota</taxon>
        <taxon>Metazoa</taxon>
        <taxon>Ecdysozoa</taxon>
        <taxon>Nematoda</taxon>
        <taxon>Chromadorea</taxon>
        <taxon>Rhabditida</taxon>
        <taxon>Tylenchina</taxon>
        <taxon>Tylenchomorpha</taxon>
        <taxon>Sphaerularioidea</taxon>
        <taxon>Anguinidae</taxon>
        <taxon>Anguininae</taxon>
        <taxon>Ditylenchus</taxon>
    </lineage>
</organism>
<feature type="compositionally biased region" description="Basic and acidic residues" evidence="1">
    <location>
        <begin position="8"/>
        <end position="21"/>
    </location>
</feature>
<feature type="compositionally biased region" description="Low complexity" evidence="1">
    <location>
        <begin position="24"/>
        <end position="51"/>
    </location>
</feature>
<protein>
    <submittedName>
        <fullName evidence="3">Uncharacterized protein</fullName>
    </submittedName>
</protein>
<evidence type="ECO:0000313" key="3">
    <source>
        <dbReference type="WBParaSite" id="jg650"/>
    </source>
</evidence>
<proteinExistence type="predicted"/>
<sequence length="83" mass="8807">MLKKIKNKKAEEPPVVDDKKKAGSVSPRPSRPASVTPSTATAIPTSSTRPSLAVVEDQRPSTSAVSHPIMVHSADRLRPTPAI</sequence>
<dbReference type="WBParaSite" id="jg650">
    <property type="protein sequence ID" value="jg650"/>
    <property type="gene ID" value="jg650"/>
</dbReference>
<dbReference type="Proteomes" id="UP000887574">
    <property type="component" value="Unplaced"/>
</dbReference>
<evidence type="ECO:0000313" key="2">
    <source>
        <dbReference type="Proteomes" id="UP000887574"/>
    </source>
</evidence>
<evidence type="ECO:0000256" key="1">
    <source>
        <dbReference type="SAM" id="MobiDB-lite"/>
    </source>
</evidence>
<feature type="compositionally biased region" description="Basic and acidic residues" evidence="1">
    <location>
        <begin position="73"/>
        <end position="83"/>
    </location>
</feature>
<name>A0A915EL14_9BILA</name>
<feature type="region of interest" description="Disordered" evidence="1">
    <location>
        <begin position="1"/>
        <end position="83"/>
    </location>
</feature>